<evidence type="ECO:0000313" key="3">
    <source>
        <dbReference type="EMBL" id="OQJ62328.1"/>
    </source>
</evidence>
<dbReference type="EMBL" id="MZMQ01000001">
    <property type="protein sequence ID" value="OQJ62328.1"/>
    <property type="molecule type" value="Genomic_DNA"/>
</dbReference>
<dbReference type="RefSeq" id="WP_210433023.1">
    <property type="nucleotide sequence ID" value="NZ_CP040788.1"/>
</dbReference>
<feature type="transmembrane region" description="Helical" evidence="2">
    <location>
        <begin position="47"/>
        <end position="67"/>
    </location>
</feature>
<evidence type="ECO:0000256" key="1">
    <source>
        <dbReference type="SAM" id="MobiDB-lite"/>
    </source>
</evidence>
<keyword evidence="4" id="KW-1185">Reference proteome</keyword>
<sequence>MGGSEAPGAPAAPPDEDDDATSPNIALGVVFGMLGLALMLTLDEARFAGLPFLILGVTFVVMGIRPWKRGASTADAPDAPAPAPEGDAR</sequence>
<keyword evidence="2" id="KW-0472">Membrane</keyword>
<name>A0A225C6G7_9MICO</name>
<feature type="transmembrane region" description="Helical" evidence="2">
    <location>
        <begin position="20"/>
        <end position="40"/>
    </location>
</feature>
<gene>
    <name evidence="3" type="ORF">B5P24_04555</name>
</gene>
<dbReference type="AlphaFoldDB" id="A0A225C6G7"/>
<proteinExistence type="predicted"/>
<protein>
    <submittedName>
        <fullName evidence="3">Uncharacterized protein</fullName>
    </submittedName>
</protein>
<keyword evidence="2" id="KW-1133">Transmembrane helix</keyword>
<evidence type="ECO:0000313" key="4">
    <source>
        <dbReference type="Proteomes" id="UP000215316"/>
    </source>
</evidence>
<dbReference type="Proteomes" id="UP000215316">
    <property type="component" value="Unassembled WGS sequence"/>
</dbReference>
<organism evidence="3 4">
    <name type="scientific">Clavibacter tessellarius</name>
    <dbReference type="NCBI Taxonomy" id="31965"/>
    <lineage>
        <taxon>Bacteria</taxon>
        <taxon>Bacillati</taxon>
        <taxon>Actinomycetota</taxon>
        <taxon>Actinomycetes</taxon>
        <taxon>Micrococcales</taxon>
        <taxon>Microbacteriaceae</taxon>
        <taxon>Clavibacter</taxon>
    </lineage>
</organism>
<comment type="caution">
    <text evidence="3">The sequence shown here is derived from an EMBL/GenBank/DDBJ whole genome shotgun (WGS) entry which is preliminary data.</text>
</comment>
<evidence type="ECO:0000256" key="2">
    <source>
        <dbReference type="SAM" id="Phobius"/>
    </source>
</evidence>
<feature type="region of interest" description="Disordered" evidence="1">
    <location>
        <begin position="70"/>
        <end position="89"/>
    </location>
</feature>
<reference evidence="3" key="1">
    <citation type="submission" date="2017-08" db="EMBL/GenBank/DDBJ databases">
        <title>Genomes of multiple Clavibacter strains from different subspecies.</title>
        <authorList>
            <person name="Yuan X.-K."/>
            <person name="Li X.-S."/>
            <person name="Nie J."/>
            <person name="De Boer S.H."/>
        </authorList>
    </citation>
    <scope>NUCLEOTIDE SEQUENCE [LARGE SCALE GENOMIC DNA]</scope>
    <source>
        <strain evidence="3">ATCC 33566</strain>
    </source>
</reference>
<feature type="region of interest" description="Disordered" evidence="1">
    <location>
        <begin position="1"/>
        <end position="22"/>
    </location>
</feature>
<accession>A0A225C6G7</accession>
<keyword evidence="2" id="KW-0812">Transmembrane</keyword>